<reference evidence="3 4" key="1">
    <citation type="submission" date="2019-09" db="EMBL/GenBank/DDBJ databases">
        <title>Taxonomy of Antarctic Massilia spp.: description of Massilia rubra sp. nov., Massilia aquatica sp. nov., Massilia mucilaginosa sp. nov., Massilia frigida sp. nov. isolated from streams, lakes and regoliths.</title>
        <authorList>
            <person name="Holochova P."/>
            <person name="Sedlacek I."/>
            <person name="Kralova S."/>
            <person name="Maslanova I."/>
            <person name="Busse H.-J."/>
            <person name="Stankova E."/>
            <person name="Vrbovska V."/>
            <person name="Kovarovic V."/>
            <person name="Bartak M."/>
            <person name="Svec P."/>
            <person name="Pantucek R."/>
        </authorList>
    </citation>
    <scope>NUCLEOTIDE SEQUENCE [LARGE SCALE GENOMIC DNA]</scope>
    <source>
        <strain evidence="3 4">CCM 8693</strain>
    </source>
</reference>
<keyword evidence="2" id="KW-0472">Membrane</keyword>
<keyword evidence="4" id="KW-1185">Reference proteome</keyword>
<dbReference type="Pfam" id="PF11159">
    <property type="entry name" value="DUF2939"/>
    <property type="match status" value="1"/>
</dbReference>
<evidence type="ECO:0000313" key="4">
    <source>
        <dbReference type="Proteomes" id="UP000819052"/>
    </source>
</evidence>
<feature type="region of interest" description="Disordered" evidence="1">
    <location>
        <begin position="119"/>
        <end position="143"/>
    </location>
</feature>
<dbReference type="Proteomes" id="UP000819052">
    <property type="component" value="Unassembled WGS sequence"/>
</dbReference>
<evidence type="ECO:0000256" key="1">
    <source>
        <dbReference type="SAM" id="MobiDB-lite"/>
    </source>
</evidence>
<dbReference type="InterPro" id="IPR021330">
    <property type="entry name" value="DUF2939"/>
</dbReference>
<name>A0ABX0M7E8_9BURK</name>
<keyword evidence="2" id="KW-0812">Transmembrane</keyword>
<gene>
    <name evidence="3" type="ORF">F1609_23595</name>
</gene>
<proteinExistence type="predicted"/>
<evidence type="ECO:0000313" key="3">
    <source>
        <dbReference type="EMBL" id="NHZ43136.1"/>
    </source>
</evidence>
<comment type="caution">
    <text evidence="3">The sequence shown here is derived from an EMBL/GenBank/DDBJ whole genome shotgun (WGS) entry which is preliminary data.</text>
</comment>
<accession>A0ABX0M7E8</accession>
<sequence>MGTHQPHKEIVKSIHLKLGIAALCVSAGAAYWYYSPLIALHQMRTAAHDYNAESFNARVDYPRLRESVKTQLNAVMNEQAKPKDSGGGADFGKMLGMAFADKMVDAMVTPEFVMGAMKRGSIEPRRPGADKDEPAKPDPKYTSERVGLNKYIMHVENERGERGLSLVMERHGFASWKLAEVRLPTPAAAPD</sequence>
<evidence type="ECO:0000256" key="2">
    <source>
        <dbReference type="SAM" id="Phobius"/>
    </source>
</evidence>
<dbReference type="EMBL" id="VVIW01000017">
    <property type="protein sequence ID" value="NHZ43136.1"/>
    <property type="molecule type" value="Genomic_DNA"/>
</dbReference>
<protein>
    <submittedName>
        <fullName evidence="3">DUF2939 domain-containing protein</fullName>
    </submittedName>
</protein>
<feature type="transmembrane region" description="Helical" evidence="2">
    <location>
        <begin position="14"/>
        <end position="34"/>
    </location>
</feature>
<organism evidence="3 4">
    <name type="scientific">Massilia aquatica</name>
    <dbReference type="NCBI Taxonomy" id="2609000"/>
    <lineage>
        <taxon>Bacteria</taxon>
        <taxon>Pseudomonadati</taxon>
        <taxon>Pseudomonadota</taxon>
        <taxon>Betaproteobacteria</taxon>
        <taxon>Burkholderiales</taxon>
        <taxon>Oxalobacteraceae</taxon>
        <taxon>Telluria group</taxon>
        <taxon>Massilia</taxon>
    </lineage>
</organism>
<keyword evidence="2" id="KW-1133">Transmembrane helix</keyword>
<feature type="compositionally biased region" description="Basic and acidic residues" evidence="1">
    <location>
        <begin position="120"/>
        <end position="143"/>
    </location>
</feature>